<feature type="compositionally biased region" description="Pro residues" evidence="1">
    <location>
        <begin position="615"/>
        <end position="624"/>
    </location>
</feature>
<accession>A0A5N5QCJ6</accession>
<dbReference type="Proteomes" id="UP000383932">
    <property type="component" value="Unassembled WGS sequence"/>
</dbReference>
<feature type="compositionally biased region" description="Polar residues" evidence="1">
    <location>
        <begin position="500"/>
        <end position="516"/>
    </location>
</feature>
<feature type="compositionally biased region" description="Low complexity" evidence="1">
    <location>
        <begin position="821"/>
        <end position="839"/>
    </location>
</feature>
<dbReference type="AlphaFoldDB" id="A0A5N5QCJ6"/>
<dbReference type="EMBL" id="SSOP01000322">
    <property type="protein sequence ID" value="KAB5589067.1"/>
    <property type="molecule type" value="Genomic_DNA"/>
</dbReference>
<reference evidence="2 3" key="1">
    <citation type="journal article" date="2019" name="Fungal Biol. Biotechnol.">
        <title>Draft genome sequence of fastidious pathogen Ceratobasidium theobromae, which causes vascular-streak dieback in Theobroma cacao.</title>
        <authorList>
            <person name="Ali S.S."/>
            <person name="Asman A."/>
            <person name="Shao J."/>
            <person name="Firmansyah A.P."/>
            <person name="Susilo A.W."/>
            <person name="Rosmana A."/>
            <person name="McMahon P."/>
            <person name="Junaid M."/>
            <person name="Guest D."/>
            <person name="Kheng T.Y."/>
            <person name="Meinhardt L.W."/>
            <person name="Bailey B.A."/>
        </authorList>
    </citation>
    <scope>NUCLEOTIDE SEQUENCE [LARGE SCALE GENOMIC DNA]</scope>
    <source>
        <strain evidence="2 3">CT2</strain>
    </source>
</reference>
<feature type="compositionally biased region" description="Low complexity" evidence="1">
    <location>
        <begin position="431"/>
        <end position="453"/>
    </location>
</feature>
<organism evidence="2 3">
    <name type="scientific">Ceratobasidium theobromae</name>
    <dbReference type="NCBI Taxonomy" id="1582974"/>
    <lineage>
        <taxon>Eukaryota</taxon>
        <taxon>Fungi</taxon>
        <taxon>Dikarya</taxon>
        <taxon>Basidiomycota</taxon>
        <taxon>Agaricomycotina</taxon>
        <taxon>Agaricomycetes</taxon>
        <taxon>Cantharellales</taxon>
        <taxon>Ceratobasidiaceae</taxon>
        <taxon>Ceratobasidium</taxon>
    </lineage>
</organism>
<sequence length="1007" mass="107521">MSSKQPSDPNKRLIRADPTTIRGKFLVGYRGWFTSPGDGPPLVQGDSWAHWCDDHGRFNARLIPDPEYYSSGDLFIMPQTQYKLFSSRNASVVKRHMNIMAMHGIDGLFVTRRGAEVGANSSCKWFPPTHNQTDCRCLSARRMRSEGINNVFRAAEQEGRVVSIMYDLAGMPSHQIEQWIAGDWDFMVNQKHVLDSPAYIREHGAPVIAIWGVGFKHAGQDPEMVLRLITRIRDMAGGAYVILGVPITWQKQDSSWQAVYQTADALAPMCIGTLVDEEDVNNWSKDFQQPMVQSFKAAQKRTDYVGIVWPGNEGQLVSNAGNSTGPAPRQDGAFLWRQIYNAHRDGVRLMYAEMFDGFDDGTAILPSIGSQSDGTPSDWYLRICSYASEALKGEKRLYEELPRKELAEYWSTRPHYDEQQASSSFTTSGDASNSRNQSSAPSSSLAPPARTPTRNMTFDTSDAPPPYSLEPEAPASNTSTFTAEPESIAPVGPTNPPPSSQVMHQTSLPTTGSSGNDRPPPARVDSSHSSASGPACSGQHRPEPIAVPTHNPQIAVPVQTPGTHHTPSPGPVLSGHPGVSPGNPPMPAIGPGPPPPQGAHTRPPQHPYVASRPPATAPRPPSRPGRPQSSGSPNPQSFHPSPSPTYYDPARPSPATHGSVHQLTNQMQGMNIVGQGDGRPPPGPNRPAPEHAFAGVNIPTQPRPQMPGMPSSPFEGINVGRFGAPQEPGLFGQPPHPQTTQGGVHGQAHDVPSTSPAGSIPGSPFYPSPPQHGHGSPAPMHQHTLGPQPVHQHSLGPVPVHQGSIGPGHHPPPPTHQATLGPSQPGQPIQPSSPHQPQLPGQPPQPTFQPNNPYVPHHQSTGSYPPQGPVPPPAHAGYFGAGGQPPQPPTGAYSPHSSGHPSPQPPAPHQAGWPPVASPGGQFNQPLPGGSHPPPPPHGQASYGGYGTHYPQGAPPPGQLPHIPGGQYINSALGAVGKYAGEDKKKKLEQGMASALNAGTNLWNRFK</sequence>
<feature type="compositionally biased region" description="Polar residues" evidence="1">
    <location>
        <begin position="419"/>
        <end position="430"/>
    </location>
</feature>
<feature type="region of interest" description="Disordered" evidence="1">
    <location>
        <begin position="414"/>
        <end position="966"/>
    </location>
</feature>
<feature type="compositionally biased region" description="Polar residues" evidence="1">
    <location>
        <begin position="659"/>
        <end position="669"/>
    </location>
</feature>
<name>A0A5N5QCJ6_9AGAM</name>
<keyword evidence="3" id="KW-1185">Reference proteome</keyword>
<dbReference type="OrthoDB" id="2589715at2759"/>
<feature type="compositionally biased region" description="Low complexity" evidence="1">
    <location>
        <begin position="527"/>
        <end position="538"/>
    </location>
</feature>
<dbReference type="Gene3D" id="3.20.20.80">
    <property type="entry name" value="Glycosidases"/>
    <property type="match status" value="1"/>
</dbReference>
<feature type="compositionally biased region" description="Low complexity" evidence="1">
    <location>
        <begin position="890"/>
        <end position="901"/>
    </location>
</feature>
<evidence type="ECO:0000256" key="1">
    <source>
        <dbReference type="SAM" id="MobiDB-lite"/>
    </source>
</evidence>
<comment type="caution">
    <text evidence="2">The sequence shown here is derived from an EMBL/GenBank/DDBJ whole genome shotgun (WGS) entry which is preliminary data.</text>
</comment>
<proteinExistence type="predicted"/>
<evidence type="ECO:0000313" key="3">
    <source>
        <dbReference type="Proteomes" id="UP000383932"/>
    </source>
</evidence>
<gene>
    <name evidence="2" type="ORF">CTheo_7488</name>
</gene>
<feature type="compositionally biased region" description="Pro residues" evidence="1">
    <location>
        <begin position="582"/>
        <end position="597"/>
    </location>
</feature>
<feature type="compositionally biased region" description="Low complexity" evidence="1">
    <location>
        <begin position="625"/>
        <end position="637"/>
    </location>
</feature>
<protein>
    <submittedName>
        <fullName evidence="2">Xylosidase/arabinosidase</fullName>
    </submittedName>
</protein>
<evidence type="ECO:0000313" key="2">
    <source>
        <dbReference type="EMBL" id="KAB5589067.1"/>
    </source>
</evidence>